<sequence length="55" mass="5813">MPETAVFLWPLAALLSAAGLRAIAPRRARHLYLGPAVCTVLLLALAAAYVAALFH</sequence>
<dbReference type="RefSeq" id="WP_171397330.1">
    <property type="nucleotide sequence ID" value="NZ_CP049838.1"/>
</dbReference>
<proteinExistence type="predicted"/>
<feature type="transmembrane region" description="Helical" evidence="1">
    <location>
        <begin position="32"/>
        <end position="54"/>
    </location>
</feature>
<evidence type="ECO:0000256" key="1">
    <source>
        <dbReference type="SAM" id="Phobius"/>
    </source>
</evidence>
<evidence type="ECO:0000313" key="3">
    <source>
        <dbReference type="Proteomes" id="UP000502665"/>
    </source>
</evidence>
<evidence type="ECO:0000313" key="2">
    <source>
        <dbReference type="EMBL" id="QJT01776.1"/>
    </source>
</evidence>
<accession>A0A6M4WV37</accession>
<keyword evidence="1" id="KW-0812">Transmembrane</keyword>
<gene>
    <name evidence="2" type="ORF">G9272_16870</name>
</gene>
<organism evidence="2 3">
    <name type="scientific">Streptomyces asoensis</name>
    <dbReference type="NCBI Taxonomy" id="249586"/>
    <lineage>
        <taxon>Bacteria</taxon>
        <taxon>Bacillati</taxon>
        <taxon>Actinomycetota</taxon>
        <taxon>Actinomycetes</taxon>
        <taxon>Kitasatosporales</taxon>
        <taxon>Streptomycetaceae</taxon>
        <taxon>Streptomyces</taxon>
    </lineage>
</organism>
<name>A0A6M4WV37_9ACTN</name>
<dbReference type="AlphaFoldDB" id="A0A6M4WV37"/>
<reference evidence="2" key="1">
    <citation type="submission" date="2020-03" db="EMBL/GenBank/DDBJ databases">
        <title>Molecular networking-based the target discovery of potent antiproliferative macrolactams: 5/6/7/16 polycyclic ansamycins and glycosylated trienomycin from Streptomyces cacaoi subsp. asoensis.</title>
        <authorList>
            <person name="Liu L.-L."/>
        </authorList>
    </citation>
    <scope>NUCLEOTIDE SEQUENCE [LARGE SCALE GENOMIC DNA]</scope>
    <source>
        <strain evidence="2">H2S5</strain>
    </source>
</reference>
<keyword evidence="1" id="KW-0472">Membrane</keyword>
<keyword evidence="3" id="KW-1185">Reference proteome</keyword>
<keyword evidence="1" id="KW-1133">Transmembrane helix</keyword>
<protein>
    <submittedName>
        <fullName evidence="2">Uncharacterized protein</fullName>
    </submittedName>
</protein>
<dbReference type="EMBL" id="CP049838">
    <property type="protein sequence ID" value="QJT01776.1"/>
    <property type="molecule type" value="Genomic_DNA"/>
</dbReference>
<dbReference type="Proteomes" id="UP000502665">
    <property type="component" value="Chromosome"/>
</dbReference>